<reference evidence="2" key="1">
    <citation type="submission" date="2021-01" db="EMBL/GenBank/DDBJ databases">
        <authorList>
            <consortium name="Genoscope - CEA"/>
            <person name="William W."/>
        </authorList>
    </citation>
    <scope>NUCLEOTIDE SEQUENCE</scope>
</reference>
<comment type="caution">
    <text evidence="2">The sequence shown here is derived from an EMBL/GenBank/DDBJ whole genome shotgun (WGS) entry which is preliminary data.</text>
</comment>
<protein>
    <submittedName>
        <fullName evidence="2">Uncharacterized protein</fullName>
    </submittedName>
</protein>
<keyword evidence="1" id="KW-0812">Transmembrane</keyword>
<keyword evidence="1" id="KW-0472">Membrane</keyword>
<organism evidence="2 3">
    <name type="scientific">Paramecium sonneborni</name>
    <dbReference type="NCBI Taxonomy" id="65129"/>
    <lineage>
        <taxon>Eukaryota</taxon>
        <taxon>Sar</taxon>
        <taxon>Alveolata</taxon>
        <taxon>Ciliophora</taxon>
        <taxon>Intramacronucleata</taxon>
        <taxon>Oligohymenophorea</taxon>
        <taxon>Peniculida</taxon>
        <taxon>Parameciidae</taxon>
        <taxon>Paramecium</taxon>
    </lineage>
</organism>
<sequence>MNNIYLIQLKSLFHFEQLKVCGCICIILKSNIKSLNNKILNTRYFIIIILTMILFLFLIWR</sequence>
<feature type="transmembrane region" description="Helical" evidence="1">
    <location>
        <begin position="44"/>
        <end position="60"/>
    </location>
</feature>
<dbReference type="AlphaFoldDB" id="A0A8S1L1M7"/>
<evidence type="ECO:0000256" key="1">
    <source>
        <dbReference type="SAM" id="Phobius"/>
    </source>
</evidence>
<keyword evidence="3" id="KW-1185">Reference proteome</keyword>
<accession>A0A8S1L1M7</accession>
<dbReference type="Proteomes" id="UP000692954">
    <property type="component" value="Unassembled WGS sequence"/>
</dbReference>
<evidence type="ECO:0000313" key="3">
    <source>
        <dbReference type="Proteomes" id="UP000692954"/>
    </source>
</evidence>
<evidence type="ECO:0000313" key="2">
    <source>
        <dbReference type="EMBL" id="CAD8061840.1"/>
    </source>
</evidence>
<name>A0A8S1L1M7_9CILI</name>
<dbReference type="EMBL" id="CAJJDN010000016">
    <property type="protein sequence ID" value="CAD8061840.1"/>
    <property type="molecule type" value="Genomic_DNA"/>
</dbReference>
<gene>
    <name evidence="2" type="ORF">PSON_ATCC_30995.1.T0160006</name>
</gene>
<keyword evidence="1" id="KW-1133">Transmembrane helix</keyword>
<proteinExistence type="predicted"/>